<sequence length="122" mass="13933">MGQSHGARSEEFWSIWQLGMFKLIESLLLLLRLRVVTSGVRTSMKCAANVLRSKGIARVHAGNYRILNPPSGFDRKYSTLLQPILLYKFAHQVFDSLLQPAFPFLNSFEESQPNLEPHFLRG</sequence>
<gene>
    <name evidence="1" type="ORF">LITE_LOCUS47110</name>
</gene>
<accession>A0AAV0RAE3</accession>
<comment type="caution">
    <text evidence="1">The sequence shown here is derived from an EMBL/GenBank/DDBJ whole genome shotgun (WGS) entry which is preliminary data.</text>
</comment>
<proteinExistence type="predicted"/>
<evidence type="ECO:0000313" key="1">
    <source>
        <dbReference type="EMBL" id="CAI0554231.1"/>
    </source>
</evidence>
<dbReference type="AlphaFoldDB" id="A0AAV0RAE3"/>
<reference evidence="1" key="1">
    <citation type="submission" date="2022-08" db="EMBL/GenBank/DDBJ databases">
        <authorList>
            <person name="Gutierrez-Valencia J."/>
        </authorList>
    </citation>
    <scope>NUCLEOTIDE SEQUENCE</scope>
</reference>
<keyword evidence="2" id="KW-1185">Reference proteome</keyword>
<protein>
    <submittedName>
        <fullName evidence="1">Uncharacterized protein</fullName>
    </submittedName>
</protein>
<dbReference type="EMBL" id="CAMGYJ010000010">
    <property type="protein sequence ID" value="CAI0554231.1"/>
    <property type="molecule type" value="Genomic_DNA"/>
</dbReference>
<organism evidence="1 2">
    <name type="scientific">Linum tenue</name>
    <dbReference type="NCBI Taxonomy" id="586396"/>
    <lineage>
        <taxon>Eukaryota</taxon>
        <taxon>Viridiplantae</taxon>
        <taxon>Streptophyta</taxon>
        <taxon>Embryophyta</taxon>
        <taxon>Tracheophyta</taxon>
        <taxon>Spermatophyta</taxon>
        <taxon>Magnoliopsida</taxon>
        <taxon>eudicotyledons</taxon>
        <taxon>Gunneridae</taxon>
        <taxon>Pentapetalae</taxon>
        <taxon>rosids</taxon>
        <taxon>fabids</taxon>
        <taxon>Malpighiales</taxon>
        <taxon>Linaceae</taxon>
        <taxon>Linum</taxon>
    </lineage>
</organism>
<dbReference type="Proteomes" id="UP001154282">
    <property type="component" value="Unassembled WGS sequence"/>
</dbReference>
<evidence type="ECO:0000313" key="2">
    <source>
        <dbReference type="Proteomes" id="UP001154282"/>
    </source>
</evidence>
<name>A0AAV0RAE3_9ROSI</name>